<organism evidence="1 2">
    <name type="scientific">Aurantimonas endophytica</name>
    <dbReference type="NCBI Taxonomy" id="1522175"/>
    <lineage>
        <taxon>Bacteria</taxon>
        <taxon>Pseudomonadati</taxon>
        <taxon>Pseudomonadota</taxon>
        <taxon>Alphaproteobacteria</taxon>
        <taxon>Hyphomicrobiales</taxon>
        <taxon>Aurantimonadaceae</taxon>
        <taxon>Aurantimonas</taxon>
    </lineage>
</organism>
<sequence>MIVIYNEDGRITQTIDDPVTPEVIDGLERAGVRHVRVTPDQFDGLIDLFTGHHISEGCLTKRPVMEALVSKSDIKADGKHKAVIRGLPRPCVVRIDGQPIERKGGTITLTADVPATYRVEVDHWPYLPWSAEIVAT</sequence>
<reference evidence="1 2" key="1">
    <citation type="submission" date="2020-08" db="EMBL/GenBank/DDBJ databases">
        <title>Genomic Encyclopedia of Type Strains, Phase IV (KMG-IV): sequencing the most valuable type-strain genomes for metagenomic binning, comparative biology and taxonomic classification.</title>
        <authorList>
            <person name="Goeker M."/>
        </authorList>
    </citation>
    <scope>NUCLEOTIDE SEQUENCE [LARGE SCALE GENOMIC DNA]</scope>
    <source>
        <strain evidence="1 2">DSM 103570</strain>
    </source>
</reference>
<dbReference type="AlphaFoldDB" id="A0A7W6HAG0"/>
<dbReference type="RefSeq" id="WP_183206114.1">
    <property type="nucleotide sequence ID" value="NZ_JAAAMM010000001.1"/>
</dbReference>
<keyword evidence="2" id="KW-1185">Reference proteome</keyword>
<gene>
    <name evidence="1" type="ORF">GGR03_000651</name>
</gene>
<dbReference type="Proteomes" id="UP000588647">
    <property type="component" value="Unassembled WGS sequence"/>
</dbReference>
<comment type="caution">
    <text evidence="1">The sequence shown here is derived from an EMBL/GenBank/DDBJ whole genome shotgun (WGS) entry which is preliminary data.</text>
</comment>
<accession>A0A7W6HAG0</accession>
<name>A0A7W6HAG0_9HYPH</name>
<proteinExistence type="predicted"/>
<dbReference type="EMBL" id="JACIEM010000001">
    <property type="protein sequence ID" value="MBB4001604.1"/>
    <property type="molecule type" value="Genomic_DNA"/>
</dbReference>
<protein>
    <submittedName>
        <fullName evidence="1">Uncharacterized protein</fullName>
    </submittedName>
</protein>
<evidence type="ECO:0000313" key="1">
    <source>
        <dbReference type="EMBL" id="MBB4001604.1"/>
    </source>
</evidence>
<evidence type="ECO:0000313" key="2">
    <source>
        <dbReference type="Proteomes" id="UP000588647"/>
    </source>
</evidence>